<accession>A0AA38WS40</accession>
<dbReference type="EMBL" id="JARYMX010000002">
    <property type="protein sequence ID" value="KAJ9560286.1"/>
    <property type="molecule type" value="Genomic_DNA"/>
</dbReference>
<protein>
    <submittedName>
        <fullName evidence="1">Uncharacterized protein</fullName>
    </submittedName>
</protein>
<evidence type="ECO:0000313" key="1">
    <source>
        <dbReference type="EMBL" id="KAJ9560286.1"/>
    </source>
</evidence>
<name>A0AA38WS40_9ASTR</name>
<gene>
    <name evidence="1" type="ORF">OSB04_005446</name>
</gene>
<comment type="caution">
    <text evidence="1">The sequence shown here is derived from an EMBL/GenBank/DDBJ whole genome shotgun (WGS) entry which is preliminary data.</text>
</comment>
<keyword evidence="2" id="KW-1185">Reference proteome</keyword>
<dbReference type="Proteomes" id="UP001172457">
    <property type="component" value="Chromosome 2"/>
</dbReference>
<sequence length="79" mass="8868">MAKQFKDIAFARILHNEKNVRELRSPSTNKGRVNRSDSIEDRIARSQKVPALSNAVGIGSYDPEPELTIRACKDKNDLS</sequence>
<organism evidence="1 2">
    <name type="scientific">Centaurea solstitialis</name>
    <name type="common">yellow star-thistle</name>
    <dbReference type="NCBI Taxonomy" id="347529"/>
    <lineage>
        <taxon>Eukaryota</taxon>
        <taxon>Viridiplantae</taxon>
        <taxon>Streptophyta</taxon>
        <taxon>Embryophyta</taxon>
        <taxon>Tracheophyta</taxon>
        <taxon>Spermatophyta</taxon>
        <taxon>Magnoliopsida</taxon>
        <taxon>eudicotyledons</taxon>
        <taxon>Gunneridae</taxon>
        <taxon>Pentapetalae</taxon>
        <taxon>asterids</taxon>
        <taxon>campanulids</taxon>
        <taxon>Asterales</taxon>
        <taxon>Asteraceae</taxon>
        <taxon>Carduoideae</taxon>
        <taxon>Cardueae</taxon>
        <taxon>Centaureinae</taxon>
        <taxon>Centaurea</taxon>
    </lineage>
</organism>
<dbReference type="AlphaFoldDB" id="A0AA38WS40"/>
<evidence type="ECO:0000313" key="2">
    <source>
        <dbReference type="Proteomes" id="UP001172457"/>
    </source>
</evidence>
<reference evidence="1" key="1">
    <citation type="submission" date="2023-03" db="EMBL/GenBank/DDBJ databases">
        <title>Chromosome-scale reference genome and RAD-based genetic map of yellow starthistle (Centaurea solstitialis) reveal putative structural variation and QTLs associated with invader traits.</title>
        <authorList>
            <person name="Reatini B."/>
            <person name="Cang F.A."/>
            <person name="Jiang Q."/>
            <person name="Mckibben M.T.W."/>
            <person name="Barker M.S."/>
            <person name="Rieseberg L.H."/>
            <person name="Dlugosch K.M."/>
        </authorList>
    </citation>
    <scope>NUCLEOTIDE SEQUENCE</scope>
    <source>
        <strain evidence="1">CAN-66</strain>
        <tissue evidence="1">Leaf</tissue>
    </source>
</reference>
<proteinExistence type="predicted"/>